<sequence length="254" mass="29642">MKITLYIIFVFLFASCSQKIENEKKDTFSLNDVNIAMIYNEKINDIPCSLFNVTDSIKKNRKIGIIFKLDVIYDNPRKGSNCCAFEPGVDGTKERIKKIKIIFKNIKKQIDVTDKLFNIEESQMLNGFEKYIQGRFNVNDFSCECYQPKNGKLIENLKRKHLGGNLTKSDITKNRNHIIKNIDDFIKLYNSIAGDAYKGKYDNRGLDSGWSISNKYYSFWLPENFNASLEKFNKLELEIELFNGRKLKHIRILK</sequence>
<dbReference type="Proteomes" id="UP000675047">
    <property type="component" value="Unassembled WGS sequence"/>
</dbReference>
<evidence type="ECO:0008006" key="3">
    <source>
        <dbReference type="Google" id="ProtNLM"/>
    </source>
</evidence>
<keyword evidence="2" id="KW-1185">Reference proteome</keyword>
<dbReference type="RefSeq" id="WP_210666067.1">
    <property type="nucleotide sequence ID" value="NZ_JAGFBV010000010.1"/>
</dbReference>
<proteinExistence type="predicted"/>
<comment type="caution">
    <text evidence="1">The sequence shown here is derived from an EMBL/GenBank/DDBJ whole genome shotgun (WGS) entry which is preliminary data.</text>
</comment>
<protein>
    <recommendedName>
        <fullName evidence="3">Lipoprotein</fullName>
    </recommendedName>
</protein>
<accession>A0A940XE11</accession>
<reference evidence="1 2" key="1">
    <citation type="submission" date="2021-03" db="EMBL/GenBank/DDBJ databases">
        <title>Flavobacterium Flabelliformis Sp. Nov. And Flavobacterium Geliluteum Sp. Nov., Two Novel Multidrug Resistant Psychrophilic Species Isolated From Antarctica.</title>
        <authorList>
            <person name="Kralova S."/>
            <person name="Busse H.J."/>
            <person name="Bezdicek M."/>
            <person name="Nykrynova M."/>
            <person name="Kroupova E."/>
            <person name="Krsek D."/>
            <person name="Sedlacek I."/>
        </authorList>
    </citation>
    <scope>NUCLEOTIDE SEQUENCE [LARGE SCALE GENOMIC DNA]</scope>
    <source>
        <strain evidence="1 2">P7388</strain>
    </source>
</reference>
<evidence type="ECO:0000313" key="2">
    <source>
        <dbReference type="Proteomes" id="UP000675047"/>
    </source>
</evidence>
<gene>
    <name evidence="1" type="ORF">J3495_08165</name>
</gene>
<evidence type="ECO:0000313" key="1">
    <source>
        <dbReference type="EMBL" id="MBP4138065.1"/>
    </source>
</evidence>
<name>A0A940XE11_9FLAO</name>
<dbReference type="EMBL" id="JAGFBV010000010">
    <property type="protein sequence ID" value="MBP4138065.1"/>
    <property type="molecule type" value="Genomic_DNA"/>
</dbReference>
<organism evidence="1 2">
    <name type="scientific">Flavobacterium geliluteum</name>
    <dbReference type="NCBI Taxonomy" id="2816120"/>
    <lineage>
        <taxon>Bacteria</taxon>
        <taxon>Pseudomonadati</taxon>
        <taxon>Bacteroidota</taxon>
        <taxon>Flavobacteriia</taxon>
        <taxon>Flavobacteriales</taxon>
        <taxon>Flavobacteriaceae</taxon>
        <taxon>Flavobacterium</taxon>
    </lineage>
</organism>
<dbReference type="AlphaFoldDB" id="A0A940XE11"/>
<dbReference type="PROSITE" id="PS51257">
    <property type="entry name" value="PROKAR_LIPOPROTEIN"/>
    <property type="match status" value="1"/>
</dbReference>